<dbReference type="InterPro" id="IPR038377">
    <property type="entry name" value="Na/Glc_symporter_sf"/>
</dbReference>
<dbReference type="PANTHER" id="PTHR46154:SF2">
    <property type="entry name" value="SOLUTE SYMPORTER FAMILY TRANSPORTER (AFU_ORTHOLOGUE AFUA_6G03200)"/>
    <property type="match status" value="1"/>
</dbReference>
<dbReference type="PANTHER" id="PTHR46154">
    <property type="match status" value="1"/>
</dbReference>
<evidence type="ECO:0000313" key="8">
    <source>
        <dbReference type="EMBL" id="KAG5166980.1"/>
    </source>
</evidence>
<protein>
    <submittedName>
        <fullName evidence="8">Uncharacterized protein</fullName>
    </submittedName>
</protein>
<feature type="transmembrane region" description="Helical" evidence="7">
    <location>
        <begin position="211"/>
        <end position="228"/>
    </location>
</feature>
<dbReference type="PROSITE" id="PS50283">
    <property type="entry name" value="NA_SOLUT_SYMP_3"/>
    <property type="match status" value="1"/>
</dbReference>
<comment type="similarity">
    <text evidence="2 6">Belongs to the sodium:solute symporter (SSF) (TC 2.A.21) family.</text>
</comment>
<feature type="transmembrane region" description="Helical" evidence="7">
    <location>
        <begin position="88"/>
        <end position="110"/>
    </location>
</feature>
<dbReference type="GO" id="GO:0005886">
    <property type="term" value="C:plasma membrane"/>
    <property type="evidence" value="ECO:0007669"/>
    <property type="project" value="TreeGrafter"/>
</dbReference>
<feature type="transmembrane region" description="Helical" evidence="7">
    <location>
        <begin position="407"/>
        <end position="430"/>
    </location>
</feature>
<name>A0A8H7XWK7_PSICU</name>
<proteinExistence type="inferred from homology"/>
<dbReference type="InterPro" id="IPR031155">
    <property type="entry name" value="DUR"/>
</dbReference>
<dbReference type="CDD" id="cd11476">
    <property type="entry name" value="SLC5sbd_DUR3"/>
    <property type="match status" value="1"/>
</dbReference>
<evidence type="ECO:0000256" key="6">
    <source>
        <dbReference type="RuleBase" id="RU362091"/>
    </source>
</evidence>
<feature type="transmembrane region" description="Helical" evidence="7">
    <location>
        <begin position="47"/>
        <end position="67"/>
    </location>
</feature>
<evidence type="ECO:0000256" key="3">
    <source>
        <dbReference type="ARBA" id="ARBA00022692"/>
    </source>
</evidence>
<feature type="transmembrane region" description="Helical" evidence="7">
    <location>
        <begin position="311"/>
        <end position="330"/>
    </location>
</feature>
<keyword evidence="4 7" id="KW-1133">Transmembrane helix</keyword>
<dbReference type="InterPro" id="IPR001734">
    <property type="entry name" value="Na/solute_symporter"/>
</dbReference>
<feature type="transmembrane region" description="Helical" evidence="7">
    <location>
        <begin position="122"/>
        <end position="141"/>
    </location>
</feature>
<feature type="transmembrane region" description="Helical" evidence="7">
    <location>
        <begin position="350"/>
        <end position="368"/>
    </location>
</feature>
<dbReference type="AlphaFoldDB" id="A0A8H7XWK7"/>
<dbReference type="Gene3D" id="1.20.1730.10">
    <property type="entry name" value="Sodium/glucose cotransporter"/>
    <property type="match status" value="1"/>
</dbReference>
<comment type="caution">
    <text evidence="8">The sequence shown here is derived from an EMBL/GenBank/DDBJ whole genome shotgun (WGS) entry which is preliminary data.</text>
</comment>
<evidence type="ECO:0000256" key="7">
    <source>
        <dbReference type="SAM" id="Phobius"/>
    </source>
</evidence>
<dbReference type="Pfam" id="PF00474">
    <property type="entry name" value="SSF"/>
    <property type="match status" value="1"/>
</dbReference>
<keyword evidence="5 7" id="KW-0472">Membrane</keyword>
<sequence>MPSDFKPLLDRIQERETWLGVVSAWTWSATLLQSSTAAYTFGVSGPWWYGVGGTIQLAIFGMVAAKVKMNANGAHTFLEIVKVRFGTGPHLLFTFYAFLCIMVVCGSLLLGGAATVNALTGMNILAACFLLPIGIAVYVIVGYESGDLELHLSVIGVTPLFFSLSYISTFGTSPATDGVSGFYNLLVTAGRQSPVIGNQDGSYLTMKSNQGLVFGAATILSGFSGIFCDQGYWQRAIASHPKSTTKAYMLGGLSWFAVPFAFASCLGLAARALQNDPRFPTFPEPLSASQVSAGLAAPAAAAVVMGKGGAIAVLLVVFAELIAVSSLFSYDIYKAYFFPKARGPEIVRVSHMFICFWAVWMGCWATILHKANIDLGWLFYVQGVVLSPAVIPIALTVTWRKLTSAGIIAGALLGASLGMTAWMIGCWKIYDPADYDFKGTRGIANLDIDIEGDAVNKSSSDVVDAKSPSIEKSEKDPADIRTDAVVAADENTSSNGPDEEEQPSMATLKLAFKKAAWYSLTLTSIVTVIAIYAD</sequence>
<feature type="transmembrane region" description="Helical" evidence="7">
    <location>
        <begin position="375"/>
        <end position="395"/>
    </location>
</feature>
<evidence type="ECO:0000256" key="5">
    <source>
        <dbReference type="ARBA" id="ARBA00023136"/>
    </source>
</evidence>
<evidence type="ECO:0000256" key="4">
    <source>
        <dbReference type="ARBA" id="ARBA00022989"/>
    </source>
</evidence>
<reference evidence="8" key="1">
    <citation type="submission" date="2021-02" db="EMBL/GenBank/DDBJ databases">
        <title>Psilocybe cubensis genome.</title>
        <authorList>
            <person name="Mckernan K.J."/>
            <person name="Crawford S."/>
            <person name="Trippe A."/>
            <person name="Kane L.T."/>
            <person name="Mclaughlin S."/>
        </authorList>
    </citation>
    <scope>NUCLEOTIDE SEQUENCE [LARGE SCALE GENOMIC DNA]</scope>
    <source>
        <strain evidence="8">MGC-MH-2018</strain>
    </source>
</reference>
<comment type="subcellular location">
    <subcellularLocation>
        <location evidence="1">Membrane</location>
        <topology evidence="1">Multi-pass membrane protein</topology>
    </subcellularLocation>
</comment>
<evidence type="ECO:0000256" key="1">
    <source>
        <dbReference type="ARBA" id="ARBA00004141"/>
    </source>
</evidence>
<accession>A0A8H7XWK7</accession>
<organism evidence="8">
    <name type="scientific">Psilocybe cubensis</name>
    <name type="common">Psychedelic mushroom</name>
    <name type="synonym">Stropharia cubensis</name>
    <dbReference type="NCBI Taxonomy" id="181762"/>
    <lineage>
        <taxon>Eukaryota</taxon>
        <taxon>Fungi</taxon>
        <taxon>Dikarya</taxon>
        <taxon>Basidiomycota</taxon>
        <taxon>Agaricomycotina</taxon>
        <taxon>Agaricomycetes</taxon>
        <taxon>Agaricomycetidae</taxon>
        <taxon>Agaricales</taxon>
        <taxon>Agaricineae</taxon>
        <taxon>Strophariaceae</taxon>
        <taxon>Psilocybe</taxon>
    </lineage>
</organism>
<feature type="transmembrane region" description="Helical" evidence="7">
    <location>
        <begin position="148"/>
        <end position="167"/>
    </location>
</feature>
<evidence type="ECO:0000256" key="2">
    <source>
        <dbReference type="ARBA" id="ARBA00006434"/>
    </source>
</evidence>
<feature type="transmembrane region" description="Helical" evidence="7">
    <location>
        <begin position="515"/>
        <end position="533"/>
    </location>
</feature>
<dbReference type="GO" id="GO:0015204">
    <property type="term" value="F:urea transmembrane transporter activity"/>
    <property type="evidence" value="ECO:0007669"/>
    <property type="project" value="InterPro"/>
</dbReference>
<dbReference type="EMBL" id="JAFIQS010000007">
    <property type="protein sequence ID" value="KAG5166980.1"/>
    <property type="molecule type" value="Genomic_DNA"/>
</dbReference>
<feature type="transmembrane region" description="Helical" evidence="7">
    <location>
        <begin position="248"/>
        <end position="273"/>
    </location>
</feature>
<gene>
    <name evidence="8" type="ORF">JR316_007317</name>
</gene>
<keyword evidence="3 7" id="KW-0812">Transmembrane</keyword>